<organism evidence="3 4">
    <name type="scientific">Actinopolymorpha pittospori</name>
    <dbReference type="NCBI Taxonomy" id="648752"/>
    <lineage>
        <taxon>Bacteria</taxon>
        <taxon>Bacillati</taxon>
        <taxon>Actinomycetota</taxon>
        <taxon>Actinomycetes</taxon>
        <taxon>Propionibacteriales</taxon>
        <taxon>Actinopolymorphaceae</taxon>
        <taxon>Actinopolymorpha</taxon>
    </lineage>
</organism>
<keyword evidence="4" id="KW-1185">Reference proteome</keyword>
<comment type="caution">
    <text evidence="3">The sequence shown here is derived from an EMBL/GenBank/DDBJ whole genome shotgun (WGS) entry which is preliminary data.</text>
</comment>
<feature type="chain" id="PRO_5039570147" description="Lipoprotein" evidence="2">
    <location>
        <begin position="23"/>
        <end position="207"/>
    </location>
</feature>
<name>A0A927N2U1_9ACTN</name>
<evidence type="ECO:0008006" key="5">
    <source>
        <dbReference type="Google" id="ProtNLM"/>
    </source>
</evidence>
<feature type="compositionally biased region" description="Low complexity" evidence="1">
    <location>
        <begin position="50"/>
        <end position="66"/>
    </location>
</feature>
<feature type="signal peptide" evidence="2">
    <location>
        <begin position="1"/>
        <end position="22"/>
    </location>
</feature>
<accession>A0A927N2U1</accession>
<gene>
    <name evidence="3" type="ORF">HEB94_004418</name>
</gene>
<evidence type="ECO:0000313" key="3">
    <source>
        <dbReference type="EMBL" id="MBE1607570.1"/>
    </source>
</evidence>
<evidence type="ECO:0000313" key="4">
    <source>
        <dbReference type="Proteomes" id="UP000638648"/>
    </source>
</evidence>
<evidence type="ECO:0000256" key="1">
    <source>
        <dbReference type="SAM" id="MobiDB-lite"/>
    </source>
</evidence>
<dbReference type="RefSeq" id="WP_192751497.1">
    <property type="nucleotide sequence ID" value="NZ_BAABJL010000207.1"/>
</dbReference>
<feature type="region of interest" description="Disordered" evidence="1">
    <location>
        <begin position="22"/>
        <end position="77"/>
    </location>
</feature>
<protein>
    <recommendedName>
        <fullName evidence="5">Lipoprotein</fullName>
    </recommendedName>
</protein>
<reference evidence="3" key="1">
    <citation type="submission" date="2020-10" db="EMBL/GenBank/DDBJ databases">
        <title>Sequencing the genomes of 1000 actinobacteria strains.</title>
        <authorList>
            <person name="Klenk H.-P."/>
        </authorList>
    </citation>
    <scope>NUCLEOTIDE SEQUENCE</scope>
    <source>
        <strain evidence="3">DSM 45354</strain>
    </source>
</reference>
<sequence>MRGTRGVQAVAAGAAAIGLLLAGCGPDAPEPTTLDTPEASEPATSPPATPTTSPTSTPSASTSPTSRGTIITGGSSDVDDATKAEVKAFVADYLEAQNKATGNGDFSAVDDMVQGCGVCAASKQYISGAYRSGGKVEGGIFTEPTITVGGQRSGGIYVTVNAVVSAYKTTNGSGKVVDQGPAERQRYQYSVGKVQGGWRIVGGSVVQ</sequence>
<proteinExistence type="predicted"/>
<dbReference type="PROSITE" id="PS51257">
    <property type="entry name" value="PROKAR_LIPOPROTEIN"/>
    <property type="match status" value="1"/>
</dbReference>
<keyword evidence="2" id="KW-0732">Signal</keyword>
<evidence type="ECO:0000256" key="2">
    <source>
        <dbReference type="SAM" id="SignalP"/>
    </source>
</evidence>
<dbReference type="Proteomes" id="UP000638648">
    <property type="component" value="Unassembled WGS sequence"/>
</dbReference>
<dbReference type="AlphaFoldDB" id="A0A927N2U1"/>
<dbReference type="EMBL" id="JADBEM010000001">
    <property type="protein sequence ID" value="MBE1607570.1"/>
    <property type="molecule type" value="Genomic_DNA"/>
</dbReference>